<gene>
    <name evidence="1" type="ORF">MNBD_GAMMA03-876</name>
</gene>
<protein>
    <submittedName>
        <fullName evidence="1">Uncharacterized protein</fullName>
    </submittedName>
</protein>
<evidence type="ECO:0000313" key="1">
    <source>
        <dbReference type="EMBL" id="VAW48125.1"/>
    </source>
</evidence>
<proteinExistence type="predicted"/>
<dbReference type="EMBL" id="UOFC01000184">
    <property type="protein sequence ID" value="VAW48125.1"/>
    <property type="molecule type" value="Genomic_DNA"/>
</dbReference>
<reference evidence="1" key="1">
    <citation type="submission" date="2018-06" db="EMBL/GenBank/DDBJ databases">
        <authorList>
            <person name="Zhirakovskaya E."/>
        </authorList>
    </citation>
    <scope>NUCLEOTIDE SEQUENCE</scope>
</reference>
<organism evidence="1">
    <name type="scientific">hydrothermal vent metagenome</name>
    <dbReference type="NCBI Taxonomy" id="652676"/>
    <lineage>
        <taxon>unclassified sequences</taxon>
        <taxon>metagenomes</taxon>
        <taxon>ecological metagenomes</taxon>
    </lineage>
</organism>
<dbReference type="AlphaFoldDB" id="A0A3B0VWT7"/>
<accession>A0A3B0VWT7</accession>
<name>A0A3B0VWT7_9ZZZZ</name>
<sequence>MKKYAKICFAVKTNTYAPFIHECLTLKVTTQPTPKRRNSVLKNGHLSPVNSYFFVDKKRGCNCTPIKK</sequence>